<accession>A0A915HY20</accession>
<proteinExistence type="predicted"/>
<dbReference type="OMA" id="FQARPIE"/>
<reference evidence="4" key="1">
    <citation type="submission" date="2022-11" db="UniProtKB">
        <authorList>
            <consortium name="WormBaseParasite"/>
        </authorList>
    </citation>
    <scope>IDENTIFICATION</scope>
</reference>
<dbReference type="InterPro" id="IPR003609">
    <property type="entry name" value="Pan_app"/>
</dbReference>
<feature type="domain" description="Apple" evidence="2">
    <location>
        <begin position="552"/>
        <end position="638"/>
    </location>
</feature>
<feature type="domain" description="Apple" evidence="2">
    <location>
        <begin position="175"/>
        <end position="262"/>
    </location>
</feature>
<evidence type="ECO:0000313" key="3">
    <source>
        <dbReference type="Proteomes" id="UP000887565"/>
    </source>
</evidence>
<evidence type="ECO:0000256" key="1">
    <source>
        <dbReference type="SAM" id="MobiDB-lite"/>
    </source>
</evidence>
<sequence length="938" mass="97621">MLTFTSTLAPSSGAAVPVQMCPEPLAYRSEYIGFEQMSSSSNNHASLSVDNATACAEACFARNCSSGVYTPAQVLKAQRGDCQLTFDENSVCTGAGASSRIDESEPRPILISCLKCTSGANKIAPPFVIPPMKDNTTEATIEVTNNTTPLIETTTEEITSQTAPNVPSSGRNYDCHRLTFETLPPDPLNAANFTTSIDVTSVSECARLCYSSGCTTAGFLDFGLGPDVPSSCMLAFEANERCTPGGKRVGEAASQGNIQIQCIKCEDIGGATATTPVVEIGAPIGNLPGSASGAAESSTTTTTEVSEPTPFTELSTSESIPAAPVAVGGENVTGTVSATETWTATQTTSFAATAETPTAESIPAAPVEVGGESTSNVTGSISATETWTATQTTFGSITAETSTAESIPAAPVAVGSESTSNVTGSISVTETWTATQTTFGSPTAESIPAAPVAVGGETASNAGGSISATETSTVAETTPFVVAAETSTVDLIPAAPVAIGETTSFKATGAVSVPETSTVARTAAAGTVASSTGTRGIGTLPAAAMEKNAAGCNGTLTFEISSITEVSPSTQQKKDVSASTAQRCAQACYKDAECTDVRFAAEDKAATLPALCQLFYGAQPPKCRAGNDVRSNDYKLGKIVRLSCIRCEANRSKFVSGGGFETEHKSTTAQTTTVNTVTPQRTTVLVKAPSIDSTAGILKKGPLIIDKVVEEGVPTQSPKETIIDQIGQQSPKCSNRLSFQVQPTVSTLTVQFTNSVKVDSAAGCAKACFDRGCQVAQYIPPPSGRSSGICLLSSLNGQCNEGVEKVYQEYRPYPFIINCIECSHCTFSLRNVQKEESLDKFDVKRDASSMSDCARFCSSRPNCRSALFTPNTVKENCRLPTAALVPQSSTTTSEQSLPGYDDDYCIQKRTNLNETRVDTSNVNVPVVMECIKCEEKFA</sequence>
<feature type="region of interest" description="Disordered" evidence="1">
    <location>
        <begin position="288"/>
        <end position="317"/>
    </location>
</feature>
<dbReference type="PROSITE" id="PS50948">
    <property type="entry name" value="PAN"/>
    <property type="match status" value="3"/>
</dbReference>
<feature type="domain" description="Apple" evidence="2">
    <location>
        <begin position="822"/>
        <end position="905"/>
    </location>
</feature>
<name>A0A915HY20_ROMCU</name>
<evidence type="ECO:0000313" key="4">
    <source>
        <dbReference type="WBParaSite" id="nRc.2.0.1.t06725-RA"/>
    </source>
</evidence>
<keyword evidence="3" id="KW-1185">Reference proteome</keyword>
<dbReference type="AlphaFoldDB" id="A0A915HY20"/>
<dbReference type="Pfam" id="PF14295">
    <property type="entry name" value="PAN_4"/>
    <property type="match status" value="4"/>
</dbReference>
<dbReference type="WBParaSite" id="nRc.2.0.1.t06725-RA">
    <property type="protein sequence ID" value="nRc.2.0.1.t06725-RA"/>
    <property type="gene ID" value="nRc.2.0.1.g06725"/>
</dbReference>
<evidence type="ECO:0000259" key="2">
    <source>
        <dbReference type="PROSITE" id="PS50948"/>
    </source>
</evidence>
<feature type="compositionally biased region" description="Low complexity" evidence="1">
    <location>
        <begin position="288"/>
        <end position="310"/>
    </location>
</feature>
<organism evidence="3 4">
    <name type="scientific">Romanomermis culicivorax</name>
    <name type="common">Nematode worm</name>
    <dbReference type="NCBI Taxonomy" id="13658"/>
    <lineage>
        <taxon>Eukaryota</taxon>
        <taxon>Metazoa</taxon>
        <taxon>Ecdysozoa</taxon>
        <taxon>Nematoda</taxon>
        <taxon>Enoplea</taxon>
        <taxon>Dorylaimia</taxon>
        <taxon>Mermithida</taxon>
        <taxon>Mermithoidea</taxon>
        <taxon>Mermithidae</taxon>
        <taxon>Romanomermis</taxon>
    </lineage>
</organism>
<protein>
    <submittedName>
        <fullName evidence="4">Apple domain-containing protein</fullName>
    </submittedName>
</protein>
<dbReference type="Proteomes" id="UP000887565">
    <property type="component" value="Unplaced"/>
</dbReference>